<dbReference type="Proteomes" id="UP000230790">
    <property type="component" value="Unassembled WGS sequence"/>
</dbReference>
<dbReference type="InterPro" id="IPR013783">
    <property type="entry name" value="Ig-like_fold"/>
</dbReference>
<feature type="non-terminal residue" evidence="1">
    <location>
        <position position="172"/>
    </location>
</feature>
<evidence type="ECO:0000313" key="1">
    <source>
        <dbReference type="EMBL" id="PJF45887.1"/>
    </source>
</evidence>
<feature type="non-terminal residue" evidence="1">
    <location>
        <position position="1"/>
    </location>
</feature>
<reference evidence="1 2" key="1">
    <citation type="submission" date="2017-11" db="EMBL/GenBank/DDBJ databases">
        <title>Evolution of Phototrophy in the Chloroflexi Phylum Driven by Horizontal Gene Transfer.</title>
        <authorList>
            <person name="Ward L.M."/>
            <person name="Hemp J."/>
            <person name="Shih P.M."/>
            <person name="Mcglynn S.E."/>
            <person name="Fischer W."/>
        </authorList>
    </citation>
    <scope>NUCLEOTIDE SEQUENCE [LARGE SCALE GENOMIC DNA]</scope>
    <source>
        <strain evidence="1">JP3_7</strain>
    </source>
</reference>
<dbReference type="Gene3D" id="2.60.120.260">
    <property type="entry name" value="Galactose-binding domain-like"/>
    <property type="match status" value="1"/>
</dbReference>
<name>A0A2M8Q7V3_9CHLR</name>
<dbReference type="Pfam" id="PF17957">
    <property type="entry name" value="Big_7"/>
    <property type="match status" value="1"/>
</dbReference>
<protein>
    <submittedName>
        <fullName evidence="1">Uncharacterized protein</fullName>
    </submittedName>
</protein>
<accession>A0A2M8Q7V3</accession>
<gene>
    <name evidence="1" type="ORF">CUN48_16600</name>
</gene>
<dbReference type="Gene3D" id="2.60.40.10">
    <property type="entry name" value="Immunoglobulins"/>
    <property type="match status" value="1"/>
</dbReference>
<evidence type="ECO:0000313" key="2">
    <source>
        <dbReference type="Proteomes" id="UP000230790"/>
    </source>
</evidence>
<dbReference type="EMBL" id="PGTN01000666">
    <property type="protein sequence ID" value="PJF45887.1"/>
    <property type="molecule type" value="Genomic_DNA"/>
</dbReference>
<organism evidence="1 2">
    <name type="scientific">Candidatus Thermofonsia Clade 3 bacterium</name>
    <dbReference type="NCBI Taxonomy" id="2364212"/>
    <lineage>
        <taxon>Bacteria</taxon>
        <taxon>Bacillati</taxon>
        <taxon>Chloroflexota</taxon>
        <taxon>Candidatus Thermofontia</taxon>
        <taxon>Candidatus Thermofonsia Clade 3</taxon>
    </lineage>
</organism>
<sequence length="172" mass="18716">SEAAAHTGRYGVRMNGDGRITQSFRTARGRRYCVMARVHIEREITKPSWGGVRVQITNLRNWTELAQRMLTPQDSPIGRWTRIDLSFVAASTQTRIAFENFSGGGRYKASGDDFYCQRVSDSARRQPANAEPPPAVALTAPANGAVFLAPATVNVAATASDADGSVARVEFL</sequence>
<proteinExistence type="predicted"/>
<dbReference type="AlphaFoldDB" id="A0A2M8Q7V3"/>
<comment type="caution">
    <text evidence="1">The sequence shown here is derived from an EMBL/GenBank/DDBJ whole genome shotgun (WGS) entry which is preliminary data.</text>
</comment>